<dbReference type="Pfam" id="PF00563">
    <property type="entry name" value="EAL"/>
    <property type="match status" value="1"/>
</dbReference>
<dbReference type="SMART" id="SM00267">
    <property type="entry name" value="GGDEF"/>
    <property type="match status" value="1"/>
</dbReference>
<feature type="domain" description="GGDEF" evidence="3">
    <location>
        <begin position="270"/>
        <end position="407"/>
    </location>
</feature>
<dbReference type="InterPro" id="IPR043128">
    <property type="entry name" value="Rev_trsase/Diguanyl_cyclase"/>
</dbReference>
<gene>
    <name evidence="4" type="ORF">MNBD_ALPHA08-1125</name>
</gene>
<feature type="domain" description="EAL" evidence="2">
    <location>
        <begin position="416"/>
        <end position="666"/>
    </location>
</feature>
<dbReference type="EMBL" id="UOEC01000177">
    <property type="protein sequence ID" value="VAW00570.1"/>
    <property type="molecule type" value="Genomic_DNA"/>
</dbReference>
<accession>A0A3B0S8G4</accession>
<dbReference type="SUPFAM" id="SSF55073">
    <property type="entry name" value="Nucleotide cyclase"/>
    <property type="match status" value="1"/>
</dbReference>
<dbReference type="SUPFAM" id="SSF141868">
    <property type="entry name" value="EAL domain-like"/>
    <property type="match status" value="1"/>
</dbReference>
<dbReference type="PROSITE" id="PS50887">
    <property type="entry name" value="GGDEF"/>
    <property type="match status" value="1"/>
</dbReference>
<reference evidence="4" key="1">
    <citation type="submission" date="2018-06" db="EMBL/GenBank/DDBJ databases">
        <authorList>
            <person name="Zhirakovskaya E."/>
        </authorList>
    </citation>
    <scope>NUCLEOTIDE SEQUENCE</scope>
</reference>
<dbReference type="InterPro" id="IPR001633">
    <property type="entry name" value="EAL_dom"/>
</dbReference>
<dbReference type="InterPro" id="IPR050706">
    <property type="entry name" value="Cyclic-di-GMP_PDE-like"/>
</dbReference>
<dbReference type="NCBIfam" id="TIGR00254">
    <property type="entry name" value="GGDEF"/>
    <property type="match status" value="1"/>
</dbReference>
<name>A0A3B0S8G4_9ZZZZ</name>
<dbReference type="Pfam" id="PF00990">
    <property type="entry name" value="GGDEF"/>
    <property type="match status" value="1"/>
</dbReference>
<evidence type="ECO:0000259" key="3">
    <source>
        <dbReference type="PROSITE" id="PS50887"/>
    </source>
</evidence>
<proteinExistence type="predicted"/>
<dbReference type="SMART" id="SM00052">
    <property type="entry name" value="EAL"/>
    <property type="match status" value="1"/>
</dbReference>
<dbReference type="CDD" id="cd01949">
    <property type="entry name" value="GGDEF"/>
    <property type="match status" value="1"/>
</dbReference>
<dbReference type="InterPro" id="IPR000160">
    <property type="entry name" value="GGDEF_dom"/>
</dbReference>
<feature type="transmembrane region" description="Helical" evidence="1">
    <location>
        <begin position="112"/>
        <end position="132"/>
    </location>
</feature>
<feature type="transmembrane region" description="Helical" evidence="1">
    <location>
        <begin position="66"/>
        <end position="92"/>
    </location>
</feature>
<dbReference type="AlphaFoldDB" id="A0A3B0S8G4"/>
<feature type="transmembrane region" description="Helical" evidence="1">
    <location>
        <begin position="152"/>
        <end position="180"/>
    </location>
</feature>
<dbReference type="Gene3D" id="3.30.70.270">
    <property type="match status" value="1"/>
</dbReference>
<dbReference type="PROSITE" id="PS50883">
    <property type="entry name" value="EAL"/>
    <property type="match status" value="1"/>
</dbReference>
<dbReference type="PANTHER" id="PTHR33121:SF70">
    <property type="entry name" value="SIGNALING PROTEIN YKOW"/>
    <property type="match status" value="1"/>
</dbReference>
<dbReference type="CDD" id="cd01948">
    <property type="entry name" value="EAL"/>
    <property type="match status" value="1"/>
</dbReference>
<protein>
    <submittedName>
        <fullName evidence="4">Diguanylate cyclase/phosphodiesterase (GGDEF &amp; EAL domains) with PAS/PAC sensor(S)</fullName>
    </submittedName>
</protein>
<feature type="transmembrane region" description="Helical" evidence="1">
    <location>
        <begin position="187"/>
        <end position="206"/>
    </location>
</feature>
<evidence type="ECO:0000313" key="4">
    <source>
        <dbReference type="EMBL" id="VAW00570.1"/>
    </source>
</evidence>
<dbReference type="InterPro" id="IPR029787">
    <property type="entry name" value="Nucleotide_cyclase"/>
</dbReference>
<keyword evidence="1" id="KW-0472">Membrane</keyword>
<dbReference type="PANTHER" id="PTHR33121">
    <property type="entry name" value="CYCLIC DI-GMP PHOSPHODIESTERASE PDEF"/>
    <property type="match status" value="1"/>
</dbReference>
<dbReference type="Gene3D" id="3.20.20.450">
    <property type="entry name" value="EAL domain"/>
    <property type="match status" value="1"/>
</dbReference>
<keyword evidence="1" id="KW-0812">Transmembrane</keyword>
<organism evidence="4">
    <name type="scientific">hydrothermal vent metagenome</name>
    <dbReference type="NCBI Taxonomy" id="652676"/>
    <lineage>
        <taxon>unclassified sequences</taxon>
        <taxon>metagenomes</taxon>
        <taxon>ecological metagenomes</taxon>
    </lineage>
</organism>
<evidence type="ECO:0000256" key="1">
    <source>
        <dbReference type="SAM" id="Phobius"/>
    </source>
</evidence>
<keyword evidence="1" id="KW-1133">Transmembrane helix</keyword>
<dbReference type="GO" id="GO:0071111">
    <property type="term" value="F:cyclic-guanylate-specific phosphodiesterase activity"/>
    <property type="evidence" value="ECO:0007669"/>
    <property type="project" value="InterPro"/>
</dbReference>
<sequence length="668" mass="73563">MPLTLFWGLKNVAISLDFFTGYCRSEVCKKGLLIEDQHASVARTLPWLYLLIISQQLISWVDAGPLALPVPVILVFGFLTIFSIFRAGYWWLNRKKFSSFSREHKKKDLRSVTIMGPSLALFFSGFASYLFVQSGDPEQAFLGMSIVALSTVGAFSLYVLPVAAISTLLAAITPLAISFVLFGDDQLVLLGGLLAAILIFSVFLLVENFRGFADMNLARVRLEDEKIASQRVAASVERLAYYDALTDLPNRRKFIQLLGDAQKETENGAPGFAVGVIDIAGFKAIDDAYGRAAGDALLRQLADRISSINDNFPDSVRHVARLGGDEFVFIAPGIENVCLAHDFGKVLCKILHNDFELTETKVSLSFSCGFALFPYSDSNPDKLIARADLARKVMAEQGGDVAGVFSLELESASVREANVKQALGEAISKGTIEPWFQPIVRIENGEICGFEALARWNDPELGDVSPTEFIEIAEQSQLIEELTMLLFRKSLLVAKGWSQGTKLFYNLSAKSLGRQKSIEKMLAILKESGFPPSQLEIELTETAVMDDIELAKKQMQKFRDAGVGIALDDFGSGYSSLAQIRDLPLDKIKIDKSFTDQICTDAKIRNIVEAIILLCQKIEISCVVEGIEDLEQLGLLSDMGCEFGQGYLFSRPIPAYKTSRRVLLVNAA</sequence>
<evidence type="ECO:0000259" key="2">
    <source>
        <dbReference type="PROSITE" id="PS50883"/>
    </source>
</evidence>
<dbReference type="InterPro" id="IPR035919">
    <property type="entry name" value="EAL_sf"/>
</dbReference>